<protein>
    <submittedName>
        <fullName evidence="1">Uncharacterized protein</fullName>
    </submittedName>
</protein>
<evidence type="ECO:0000313" key="2">
    <source>
        <dbReference type="Proteomes" id="UP000283492"/>
    </source>
</evidence>
<proteinExistence type="predicted"/>
<gene>
    <name evidence="1" type="ORF">DW914_17535</name>
</gene>
<dbReference type="Proteomes" id="UP000283492">
    <property type="component" value="Unassembled WGS sequence"/>
</dbReference>
<sequence>MPKACIHDNVEDRCVAEEGPHCICRLSAFVLSNGSSLALFVGRVIDANVIIQKNEKEKMI</sequence>
<organism evidence="1 2">
    <name type="scientific">Roseburia inulinivorans</name>
    <dbReference type="NCBI Taxonomy" id="360807"/>
    <lineage>
        <taxon>Bacteria</taxon>
        <taxon>Bacillati</taxon>
        <taxon>Bacillota</taxon>
        <taxon>Clostridia</taxon>
        <taxon>Lachnospirales</taxon>
        <taxon>Lachnospiraceae</taxon>
        <taxon>Roseburia</taxon>
    </lineage>
</organism>
<dbReference type="EMBL" id="QSFX01000047">
    <property type="protein sequence ID" value="RHA82879.1"/>
    <property type="molecule type" value="Genomic_DNA"/>
</dbReference>
<evidence type="ECO:0000313" key="1">
    <source>
        <dbReference type="EMBL" id="RHA82879.1"/>
    </source>
</evidence>
<reference evidence="1 2" key="1">
    <citation type="submission" date="2018-08" db="EMBL/GenBank/DDBJ databases">
        <title>A genome reference for cultivated species of the human gut microbiota.</title>
        <authorList>
            <person name="Zou Y."/>
            <person name="Xue W."/>
            <person name="Luo G."/>
        </authorList>
    </citation>
    <scope>NUCLEOTIDE SEQUENCE [LARGE SCALE GENOMIC DNA]</scope>
    <source>
        <strain evidence="1 2">AM42-1AC</strain>
    </source>
</reference>
<comment type="caution">
    <text evidence="1">The sequence shown here is derived from an EMBL/GenBank/DDBJ whole genome shotgun (WGS) entry which is preliminary data.</text>
</comment>
<accession>A0A3R6DJI8</accession>
<name>A0A3R6DJI8_9FIRM</name>
<dbReference type="AlphaFoldDB" id="A0A3R6DJI8"/>